<dbReference type="EMBL" id="KV426134">
    <property type="protein sequence ID" value="KZV87160.1"/>
    <property type="molecule type" value="Genomic_DNA"/>
</dbReference>
<keyword evidence="1" id="KW-0472">Membrane</keyword>
<dbReference type="STRING" id="1314781.A0A165EKM4"/>
<organism evidence="2 3">
    <name type="scientific">Exidia glandulosa HHB12029</name>
    <dbReference type="NCBI Taxonomy" id="1314781"/>
    <lineage>
        <taxon>Eukaryota</taxon>
        <taxon>Fungi</taxon>
        <taxon>Dikarya</taxon>
        <taxon>Basidiomycota</taxon>
        <taxon>Agaricomycotina</taxon>
        <taxon>Agaricomycetes</taxon>
        <taxon>Auriculariales</taxon>
        <taxon>Exidiaceae</taxon>
        <taxon>Exidia</taxon>
    </lineage>
</organism>
<evidence type="ECO:0000313" key="3">
    <source>
        <dbReference type="Proteomes" id="UP000077266"/>
    </source>
</evidence>
<feature type="non-terminal residue" evidence="2">
    <location>
        <position position="629"/>
    </location>
</feature>
<dbReference type="PANTHER" id="PTHR37544:SF3">
    <property type="entry name" value="SPRAY"/>
    <property type="match status" value="1"/>
</dbReference>
<evidence type="ECO:0008006" key="4">
    <source>
        <dbReference type="Google" id="ProtNLM"/>
    </source>
</evidence>
<feature type="transmembrane region" description="Helical" evidence="1">
    <location>
        <begin position="58"/>
        <end position="79"/>
    </location>
</feature>
<gene>
    <name evidence="2" type="ORF">EXIGLDRAFT_840211</name>
</gene>
<dbReference type="Pfam" id="PF11915">
    <property type="entry name" value="DUF3433"/>
    <property type="match status" value="2"/>
</dbReference>
<keyword evidence="3" id="KW-1185">Reference proteome</keyword>
<keyword evidence="1" id="KW-1133">Transmembrane helix</keyword>
<accession>A0A165EKM4</accession>
<evidence type="ECO:0000256" key="1">
    <source>
        <dbReference type="SAM" id="Phobius"/>
    </source>
</evidence>
<sequence>MGLVWETRSWELEVKKLMPWADMRTKPIPAKDSILLDYVGVNYVEVLWIAVKHKHWSVLLAILGSGMLAISNIAATSLWTTSFQPVQQHTQLLRTTSFDNAFNPEARAYLASYFGHLLYGVPPPKWTYGNHALSSFQLQDDHTASGMLSAITQAYSATLSCETMVLETGAVYVDTFSQSHVLPATASWGECQQAFNVSGFGVRGTGLALIGRVDDMVCDTSHTAVISVFHFDSTDVLEMHAIACQPRYTRSELSVNVNASTSEIDGVPTIVSSTPVTLPDGDGLVYWVHHTNAIVLTTLAVGYDYDQNDFSDPWTWPHDVLLNSTNDISKPGTWINILGRARNITDRDILDPSRLGNLSADVFQEIFPYIAHSAYALPSQEALDGTLTLSASRIFTKDPSIRVVQAALCVLVVITVAIYILRPVTHLAEDPGSILTSAALLASSRPLASRLASTGAMSEKELDTHLKSISCTTFVDGRGVLTVHAADSNRLGTYAAPLVHPYSNAELSNPSSWRPLMLALPLRVTIVAFLAGSIAAVEVLHRRSERDRGLVDIVGQATLEHYSWTYLAPAILFLLGLALASVDSAIRVTEPFRRMASSSQPARILDFNPNFAGVFTVLPRSIRHREYFT</sequence>
<dbReference type="InParanoid" id="A0A165EKM4"/>
<feature type="transmembrane region" description="Helical" evidence="1">
    <location>
        <begin position="566"/>
        <end position="586"/>
    </location>
</feature>
<feature type="transmembrane region" description="Helical" evidence="1">
    <location>
        <begin position="403"/>
        <end position="421"/>
    </location>
</feature>
<proteinExistence type="predicted"/>
<dbReference type="InterPro" id="IPR021840">
    <property type="entry name" value="DUF3433"/>
</dbReference>
<dbReference type="Proteomes" id="UP000077266">
    <property type="component" value="Unassembled WGS sequence"/>
</dbReference>
<dbReference type="OrthoDB" id="2993683at2759"/>
<keyword evidence="1" id="KW-0812">Transmembrane</keyword>
<dbReference type="AlphaFoldDB" id="A0A165EKM4"/>
<feature type="transmembrane region" description="Helical" evidence="1">
    <location>
        <begin position="516"/>
        <end position="537"/>
    </location>
</feature>
<name>A0A165EKM4_EXIGL</name>
<evidence type="ECO:0000313" key="2">
    <source>
        <dbReference type="EMBL" id="KZV87160.1"/>
    </source>
</evidence>
<protein>
    <recommendedName>
        <fullName evidence="4">Transmembrane protein</fullName>
    </recommendedName>
</protein>
<dbReference type="PANTHER" id="PTHR37544">
    <property type="entry name" value="SPRAY-RELATED"/>
    <property type="match status" value="1"/>
</dbReference>
<reference evidence="2 3" key="1">
    <citation type="journal article" date="2016" name="Mol. Biol. Evol.">
        <title>Comparative Genomics of Early-Diverging Mushroom-Forming Fungi Provides Insights into the Origins of Lignocellulose Decay Capabilities.</title>
        <authorList>
            <person name="Nagy L.G."/>
            <person name="Riley R."/>
            <person name="Tritt A."/>
            <person name="Adam C."/>
            <person name="Daum C."/>
            <person name="Floudas D."/>
            <person name="Sun H."/>
            <person name="Yadav J.S."/>
            <person name="Pangilinan J."/>
            <person name="Larsson K.H."/>
            <person name="Matsuura K."/>
            <person name="Barry K."/>
            <person name="Labutti K."/>
            <person name="Kuo R."/>
            <person name="Ohm R.A."/>
            <person name="Bhattacharya S.S."/>
            <person name="Shirouzu T."/>
            <person name="Yoshinaga Y."/>
            <person name="Martin F.M."/>
            <person name="Grigoriev I.V."/>
            <person name="Hibbett D.S."/>
        </authorList>
    </citation>
    <scope>NUCLEOTIDE SEQUENCE [LARGE SCALE GENOMIC DNA]</scope>
    <source>
        <strain evidence="2 3">HHB12029</strain>
    </source>
</reference>